<dbReference type="InterPro" id="IPR034922">
    <property type="entry name" value="REX1-like_exo"/>
</dbReference>
<dbReference type="InterPro" id="IPR036397">
    <property type="entry name" value="RNaseH_sf"/>
</dbReference>
<evidence type="ECO:0000256" key="7">
    <source>
        <dbReference type="SAM" id="MobiDB-lite"/>
    </source>
</evidence>
<evidence type="ECO:0000256" key="5">
    <source>
        <dbReference type="ARBA" id="ARBA00022839"/>
    </source>
</evidence>
<comment type="caution">
    <text evidence="9">The sequence shown here is derived from an EMBL/GenBank/DDBJ whole genome shotgun (WGS) entry which is preliminary data.</text>
</comment>
<evidence type="ECO:0000313" key="10">
    <source>
        <dbReference type="Proteomes" id="UP001498771"/>
    </source>
</evidence>
<dbReference type="SMART" id="SM00479">
    <property type="entry name" value="EXOIII"/>
    <property type="match status" value="1"/>
</dbReference>
<dbReference type="InterPro" id="IPR012337">
    <property type="entry name" value="RNaseH-like_sf"/>
</dbReference>
<dbReference type="PANTHER" id="PTHR12801:SF115">
    <property type="entry name" value="FI18136P1-RELATED"/>
    <property type="match status" value="1"/>
</dbReference>
<accession>A0ABR1FAJ0</accession>
<dbReference type="InterPro" id="IPR047021">
    <property type="entry name" value="REXO1/3/4-like"/>
</dbReference>
<dbReference type="SUPFAM" id="SSF53098">
    <property type="entry name" value="Ribonuclease H-like"/>
    <property type="match status" value="1"/>
</dbReference>
<evidence type="ECO:0000259" key="8">
    <source>
        <dbReference type="SMART" id="SM00479"/>
    </source>
</evidence>
<evidence type="ECO:0000256" key="4">
    <source>
        <dbReference type="ARBA" id="ARBA00022801"/>
    </source>
</evidence>
<evidence type="ECO:0000256" key="1">
    <source>
        <dbReference type="ARBA" id="ARBA00004123"/>
    </source>
</evidence>
<protein>
    <recommendedName>
        <fullName evidence="8">Exonuclease domain-containing protein</fullName>
    </recommendedName>
</protein>
<sequence length="599" mass="66555">MQAGGFEFPKQKKQRREKRKSRLFPTIEVDPSSIKTKISVADIRDLTLYILGDGVAPRWLSINNRLAIAHVAVVLVPGLTPDLFGVPLEALTPVPITPAEPKFPAEFSFFRTHKFPYLWPTKAPGDSTKLHSPSVTFLNSPLTKTEKKLIGKKEHGSHDKEEMPLENLLMTPELFATCDYPLHSDTLAALHDNKPLEEGWVETAEAENESEKEVFSAELVQEKYTVLGLDCEMVLTASGSTLARVTVVDWDCKILLDELVLPDETVTDYLTRYSGITAKMLQGVTTTLTDIQAKLTKMISKDVILTGHSLENDLRALKMRHPKVIDTAVIYSHARGLPYKPGLKYLATKFLNKDIQKQTGGAGHDSAEDARTCIELVKKKLANGEQFGRTAQTTEPLLQRLARASETAHAAAVGAERGSRTGSGAIVDYGNPTQWYGTDARTIVSCRNDDEVVEGVKENIRRHDFVWSRMRELEFSRGWVRNNSKPDEDTAAKEPTEAEKAAELSRCLTNLNARLESIWTSLPPASLMIVLSGSGDPREMSRLNAQRISSMQQFKTKKWDEIDQPWTDVEQQLLYEAAKVARSGVSFLTIKPAAAAGES</sequence>
<name>A0ABR1FAJ0_9ASCO</name>
<keyword evidence="6" id="KW-0539">Nucleus</keyword>
<keyword evidence="10" id="KW-1185">Reference proteome</keyword>
<dbReference type="RefSeq" id="XP_064769899.1">
    <property type="nucleotide sequence ID" value="XM_064910367.1"/>
</dbReference>
<organism evidence="9 10">
    <name type="scientific">Myxozyma melibiosi</name>
    <dbReference type="NCBI Taxonomy" id="54550"/>
    <lineage>
        <taxon>Eukaryota</taxon>
        <taxon>Fungi</taxon>
        <taxon>Dikarya</taxon>
        <taxon>Ascomycota</taxon>
        <taxon>Saccharomycotina</taxon>
        <taxon>Lipomycetes</taxon>
        <taxon>Lipomycetales</taxon>
        <taxon>Lipomycetaceae</taxon>
        <taxon>Myxozyma</taxon>
    </lineage>
</organism>
<feature type="compositionally biased region" description="Basic residues" evidence="7">
    <location>
        <begin position="11"/>
        <end position="22"/>
    </location>
</feature>
<dbReference type="CDD" id="cd06145">
    <property type="entry name" value="REX1_like"/>
    <property type="match status" value="1"/>
</dbReference>
<evidence type="ECO:0000256" key="3">
    <source>
        <dbReference type="ARBA" id="ARBA00022722"/>
    </source>
</evidence>
<gene>
    <name evidence="9" type="ORF">BZA70DRAFT_236122</name>
</gene>
<keyword evidence="4" id="KW-0378">Hydrolase</keyword>
<evidence type="ECO:0000256" key="6">
    <source>
        <dbReference type="ARBA" id="ARBA00023242"/>
    </source>
</evidence>
<evidence type="ECO:0000313" key="9">
    <source>
        <dbReference type="EMBL" id="KAK7206866.1"/>
    </source>
</evidence>
<dbReference type="Proteomes" id="UP001498771">
    <property type="component" value="Unassembled WGS sequence"/>
</dbReference>
<feature type="domain" description="Exonuclease" evidence="8">
    <location>
        <begin position="225"/>
        <end position="386"/>
    </location>
</feature>
<dbReference type="PANTHER" id="PTHR12801">
    <property type="entry name" value="RNA EXONUCLEASE REXO1 / RECO3 FAMILY MEMBER-RELATED"/>
    <property type="match status" value="1"/>
</dbReference>
<reference evidence="9 10" key="1">
    <citation type="submission" date="2024-03" db="EMBL/GenBank/DDBJ databases">
        <title>Genome-scale model development and genomic sequencing of the oleaginous clade Lipomyces.</title>
        <authorList>
            <consortium name="Lawrence Berkeley National Laboratory"/>
            <person name="Czajka J.J."/>
            <person name="Han Y."/>
            <person name="Kim J."/>
            <person name="Mondo S.J."/>
            <person name="Hofstad B.A."/>
            <person name="Robles A."/>
            <person name="Haridas S."/>
            <person name="Riley R."/>
            <person name="LaButti K."/>
            <person name="Pangilinan J."/>
            <person name="Andreopoulos W."/>
            <person name="Lipzen A."/>
            <person name="Yan J."/>
            <person name="Wang M."/>
            <person name="Ng V."/>
            <person name="Grigoriev I.V."/>
            <person name="Spatafora J.W."/>
            <person name="Magnuson J.K."/>
            <person name="Baker S.E."/>
            <person name="Pomraning K.R."/>
        </authorList>
    </citation>
    <scope>NUCLEOTIDE SEQUENCE [LARGE SCALE GENOMIC DNA]</scope>
    <source>
        <strain evidence="9 10">Phaff 52-87</strain>
    </source>
</reference>
<feature type="region of interest" description="Disordered" evidence="7">
    <location>
        <begin position="1"/>
        <end position="22"/>
    </location>
</feature>
<proteinExistence type="inferred from homology"/>
<keyword evidence="5" id="KW-0269">Exonuclease</keyword>
<dbReference type="InterPro" id="IPR013520">
    <property type="entry name" value="Ribonucl_H"/>
</dbReference>
<dbReference type="Gene3D" id="3.30.420.10">
    <property type="entry name" value="Ribonuclease H-like superfamily/Ribonuclease H"/>
    <property type="match status" value="1"/>
</dbReference>
<comment type="similarity">
    <text evidence="2">Belongs to the REXO1/REXO3 family.</text>
</comment>
<evidence type="ECO:0000256" key="2">
    <source>
        <dbReference type="ARBA" id="ARBA00006357"/>
    </source>
</evidence>
<dbReference type="GeneID" id="90035879"/>
<dbReference type="Pfam" id="PF00929">
    <property type="entry name" value="RNase_T"/>
    <property type="match status" value="1"/>
</dbReference>
<comment type="subcellular location">
    <subcellularLocation>
        <location evidence="1">Nucleus</location>
    </subcellularLocation>
</comment>
<dbReference type="EMBL" id="JBBJBU010000002">
    <property type="protein sequence ID" value="KAK7206866.1"/>
    <property type="molecule type" value="Genomic_DNA"/>
</dbReference>
<keyword evidence="3" id="KW-0540">Nuclease</keyword>